<evidence type="ECO:0000313" key="13">
    <source>
        <dbReference type="EMBL" id="KRK13793.1"/>
    </source>
</evidence>
<evidence type="ECO:0000256" key="6">
    <source>
        <dbReference type="ARBA" id="ARBA00022695"/>
    </source>
</evidence>
<dbReference type="PANTHER" id="PTHR32294">
    <property type="entry name" value="DNA POLYMERASE III SUBUNIT ALPHA"/>
    <property type="match status" value="1"/>
</dbReference>
<dbReference type="Proteomes" id="UP000051984">
    <property type="component" value="Unassembled WGS sequence"/>
</dbReference>
<evidence type="ECO:0000256" key="5">
    <source>
        <dbReference type="ARBA" id="ARBA00022679"/>
    </source>
</evidence>
<keyword evidence="8" id="KW-0239">DNA-directed DNA polymerase</keyword>
<comment type="function">
    <text evidence="9">DNA polymerase III is a complex, multichain enzyme responsible for most of the replicative synthesis in bacteria. This DNA polymerase also exhibits 3' to 5' exonuclease activity. The alpha chain is the DNA polymerase.</text>
</comment>
<dbReference type="CDD" id="cd04485">
    <property type="entry name" value="DnaE_OBF"/>
    <property type="match status" value="1"/>
</dbReference>
<reference evidence="13 14" key="1">
    <citation type="journal article" date="2015" name="Genome Announc.">
        <title>Expanding the biotechnology potential of lactobacilli through comparative genomics of 213 strains and associated genera.</title>
        <authorList>
            <person name="Sun Z."/>
            <person name="Harris H.M."/>
            <person name="McCann A."/>
            <person name="Guo C."/>
            <person name="Argimon S."/>
            <person name="Zhang W."/>
            <person name="Yang X."/>
            <person name="Jeffery I.B."/>
            <person name="Cooney J.C."/>
            <person name="Kagawa T.F."/>
            <person name="Liu W."/>
            <person name="Song Y."/>
            <person name="Salvetti E."/>
            <person name="Wrobel A."/>
            <person name="Rasinkangas P."/>
            <person name="Parkhill J."/>
            <person name="Rea M.C."/>
            <person name="O'Sullivan O."/>
            <person name="Ritari J."/>
            <person name="Douillard F.P."/>
            <person name="Paul Ross R."/>
            <person name="Yang R."/>
            <person name="Briner A.E."/>
            <person name="Felis G.E."/>
            <person name="de Vos W.M."/>
            <person name="Barrangou R."/>
            <person name="Klaenhammer T.R."/>
            <person name="Caufield P.W."/>
            <person name="Cui Y."/>
            <person name="Zhang H."/>
            <person name="O'Toole P.W."/>
        </authorList>
    </citation>
    <scope>NUCLEOTIDE SEQUENCE [LARGE SCALE GENOMIC DNA]</scope>
    <source>
        <strain evidence="13 14">DSM 20178</strain>
    </source>
</reference>
<evidence type="ECO:0000313" key="14">
    <source>
        <dbReference type="Proteomes" id="UP000051984"/>
    </source>
</evidence>
<dbReference type="Gene3D" id="1.10.150.870">
    <property type="match status" value="1"/>
</dbReference>
<dbReference type="InterPro" id="IPR041931">
    <property type="entry name" value="DNA_pol3_alpha_thumb_dom"/>
</dbReference>
<organism evidence="13 14">
    <name type="scientific">Lacticaseibacillus zeae DSM 20178 = KCTC 3804</name>
    <dbReference type="NCBI Taxonomy" id="1423816"/>
    <lineage>
        <taxon>Bacteria</taxon>
        <taxon>Bacillati</taxon>
        <taxon>Bacillota</taxon>
        <taxon>Bacilli</taxon>
        <taxon>Lactobacillales</taxon>
        <taxon>Lactobacillaceae</taxon>
        <taxon>Lacticaseibacillus</taxon>
    </lineage>
</organism>
<comment type="similarity">
    <text evidence="2">Belongs to the DNA polymerase type-C family. DnaE subfamily.</text>
</comment>
<dbReference type="InterPro" id="IPR011708">
    <property type="entry name" value="DNA_pol3_alpha_NTPase_dom"/>
</dbReference>
<dbReference type="PATRIC" id="fig|1423816.3.peg.362"/>
<dbReference type="NCBIfam" id="NF004226">
    <property type="entry name" value="PRK05673.1"/>
    <property type="match status" value="1"/>
</dbReference>
<dbReference type="NCBIfam" id="TIGR00594">
    <property type="entry name" value="polc"/>
    <property type="match status" value="1"/>
</dbReference>
<evidence type="ECO:0000259" key="12">
    <source>
        <dbReference type="SMART" id="SM00481"/>
    </source>
</evidence>
<dbReference type="Gene3D" id="3.20.20.140">
    <property type="entry name" value="Metal-dependent hydrolases"/>
    <property type="match status" value="1"/>
</dbReference>
<comment type="caution">
    <text evidence="13">The sequence shown here is derived from an EMBL/GenBank/DDBJ whole genome shotgun (WGS) entry which is preliminary data.</text>
</comment>
<dbReference type="Pfam" id="PF01336">
    <property type="entry name" value="tRNA_anti-codon"/>
    <property type="match status" value="1"/>
</dbReference>
<gene>
    <name evidence="13" type="ORF">FD51_GL000358</name>
</gene>
<keyword evidence="6" id="KW-0548">Nucleotidyltransferase</keyword>
<dbReference type="EC" id="2.7.7.7" evidence="3"/>
<keyword evidence="7" id="KW-0235">DNA replication</keyword>
<evidence type="ECO:0000256" key="4">
    <source>
        <dbReference type="ARBA" id="ARBA00019114"/>
    </source>
</evidence>
<dbReference type="AlphaFoldDB" id="A0A0R1F2H3"/>
<protein>
    <recommendedName>
        <fullName evidence="4">DNA polymerase III subunit alpha</fullName>
        <ecNumber evidence="3">2.7.7.7</ecNumber>
    </recommendedName>
</protein>
<keyword evidence="5" id="KW-0808">Transferase</keyword>
<dbReference type="GO" id="GO:0006260">
    <property type="term" value="P:DNA replication"/>
    <property type="evidence" value="ECO:0007669"/>
    <property type="project" value="UniProtKB-KW"/>
</dbReference>
<accession>A0A0R1F2H3</accession>
<evidence type="ECO:0000256" key="10">
    <source>
        <dbReference type="ARBA" id="ARBA00026073"/>
    </source>
</evidence>
<dbReference type="Pfam" id="PF17657">
    <property type="entry name" value="DNA_pol3_finger"/>
    <property type="match status" value="1"/>
</dbReference>
<dbReference type="Pfam" id="PF14579">
    <property type="entry name" value="HHH_6"/>
    <property type="match status" value="1"/>
</dbReference>
<dbReference type="InterPro" id="IPR004365">
    <property type="entry name" value="NA-bd_OB_tRNA"/>
</dbReference>
<evidence type="ECO:0000256" key="7">
    <source>
        <dbReference type="ARBA" id="ARBA00022705"/>
    </source>
</evidence>
<dbReference type="GO" id="GO:0003676">
    <property type="term" value="F:nucleic acid binding"/>
    <property type="evidence" value="ECO:0007669"/>
    <property type="project" value="InterPro"/>
</dbReference>
<dbReference type="SUPFAM" id="SSF89550">
    <property type="entry name" value="PHP domain-like"/>
    <property type="match status" value="1"/>
</dbReference>
<dbReference type="EMBL" id="AZCT01000001">
    <property type="protein sequence ID" value="KRK13793.1"/>
    <property type="molecule type" value="Genomic_DNA"/>
</dbReference>
<evidence type="ECO:0000256" key="1">
    <source>
        <dbReference type="ARBA" id="ARBA00004496"/>
    </source>
</evidence>
<sequence>MTFTQLQVHSNYTLLHSPLALPDLIQAAKTRGYTAIALTDTNVVYGLVEFYRQAKAAGLKPLLGMQIDIDDARLLVIAENNTGYHQLLKLSTQIMLAKTPVKFADLLPLTGLAAIALPDSPFAEAVTTHHDEQAMAFLTALKAKQPASVYVGVDEAHLDSAIPAFIAAHQLEPLALGNVLYRDPTDAFTQKVMVAIDEGSQLNFRDPVLTDAGEAWLKPPTDAAAPFAAAGLQAAVDHTADIAARADVTIDFKQPQLPHYQTPDQIPSKDYLTKLAKSGLDARFHGQPIPEAYQKRLQYELHVIIEMGFADYFLVVWDVMNYAHKVNIMTGAGRGSAAGSLVSYALAITEVDPIEYNLLFERFLNPARAQMPDIDLDIPDNRRGELIQYVHDKYGENHMAQIITFGTFGAKQAIRDVARVFGLSQFESNTWSKAIPNLFHIDLKTAYEQSQPLKNLVADSPKNRMLFQTALALEGLPRHYSTHAAGIVLSEEPLTDTVALQPSGDGLEQTQVPKDDVEALGLLKMDFLGLKNLNILAAASHFVARDTGKPFDPKAIPLDDKPTLNLFARGDTNGVFQFESSGIKNVLRKLHPTAFEDVVAVNALYRPGPMENIDTFIARKNGQEPIAYPDPVLTKILKPTYGVLVYQEQVMQVANVMGGFSLGEADLLRRAMSKKKSAVLAAEQDKFIEGAVKQGFPEETAKTVYAYIDRFANYGFNRSHAVAYSKVAFWLAYLKVHYPAAFFAALMNASMNNLPKLRTYVQEAKARKVGLLGPDINASNGGFKLSQGKIRFGLLSVKGMRRDFSEAIFTARQNGPFKNLRDLLQRLDPKWLKADNFKSLILAGSFDTFDANRAQTLANLDELIDSVKLAGNDVGLFSMLAPKTIKVPEMSASERLEAEAEVLGVYLSGHPVDKYAPLKTQYTLVSVSDLEEGQTVNILLLVRHIKRIRTKTGKPMAFVDGQDATGNVSLTVFPNLYPTIEDLTTDTVVFVNGRVEKRNDDLQLVVNRIQDAQPLLASLPSAELFIRLDAKDTALRTDLLKKLQAAHGTTPVITVDTATRESILLDKRYWVKADTTLVEALKSQFGANNVVLRTRQES</sequence>
<evidence type="ECO:0000256" key="2">
    <source>
        <dbReference type="ARBA" id="ARBA00009496"/>
    </source>
</evidence>
<dbReference type="Gene3D" id="1.10.10.1600">
    <property type="entry name" value="Bacterial DNA polymerase III alpha subunit, thumb domain"/>
    <property type="match status" value="1"/>
</dbReference>
<dbReference type="InterPro" id="IPR040982">
    <property type="entry name" value="DNA_pol3_finger"/>
</dbReference>
<dbReference type="InterPro" id="IPR029460">
    <property type="entry name" value="DNAPol_HHH"/>
</dbReference>
<comment type="catalytic activity">
    <reaction evidence="11">
        <text>DNA(n) + a 2'-deoxyribonucleoside 5'-triphosphate = DNA(n+1) + diphosphate</text>
        <dbReference type="Rhea" id="RHEA:22508"/>
        <dbReference type="Rhea" id="RHEA-COMP:17339"/>
        <dbReference type="Rhea" id="RHEA-COMP:17340"/>
        <dbReference type="ChEBI" id="CHEBI:33019"/>
        <dbReference type="ChEBI" id="CHEBI:61560"/>
        <dbReference type="ChEBI" id="CHEBI:173112"/>
        <dbReference type="EC" id="2.7.7.7"/>
    </reaction>
</comment>
<comment type="subunit">
    <text evidence="10">DNA polymerase III contains a core (composed of alpha, epsilon and theta chains) that associates with a tau subunit. This core dimerizes to form the POLIII' complex. PolIII' associates with the gamma complex (composed of gamma, delta, delta', psi and chi chains) and with the beta chain to form the complete DNA polymerase III complex.</text>
</comment>
<dbReference type="RefSeq" id="WP_010488468.1">
    <property type="nucleotide sequence ID" value="NZ_AZCT01000001.1"/>
</dbReference>
<dbReference type="GO" id="GO:0008408">
    <property type="term" value="F:3'-5' exonuclease activity"/>
    <property type="evidence" value="ECO:0007669"/>
    <property type="project" value="InterPro"/>
</dbReference>
<name>A0A0R1F2H3_LACZE</name>
<evidence type="ECO:0000256" key="8">
    <source>
        <dbReference type="ARBA" id="ARBA00022932"/>
    </source>
</evidence>
<proteinExistence type="inferred from homology"/>
<dbReference type="GO" id="GO:0003887">
    <property type="term" value="F:DNA-directed DNA polymerase activity"/>
    <property type="evidence" value="ECO:0007669"/>
    <property type="project" value="UniProtKB-KW"/>
</dbReference>
<evidence type="ECO:0000256" key="11">
    <source>
        <dbReference type="ARBA" id="ARBA00049244"/>
    </source>
</evidence>
<dbReference type="InterPro" id="IPR004013">
    <property type="entry name" value="PHP_dom"/>
</dbReference>
<comment type="subcellular location">
    <subcellularLocation>
        <location evidence="1">Cytoplasm</location>
    </subcellularLocation>
</comment>
<dbReference type="CDD" id="cd07431">
    <property type="entry name" value="PHP_PolIIIA"/>
    <property type="match status" value="1"/>
</dbReference>
<dbReference type="InterPro" id="IPR004805">
    <property type="entry name" value="DnaE2/DnaE/PolC"/>
</dbReference>
<dbReference type="PANTHER" id="PTHR32294:SF0">
    <property type="entry name" value="DNA POLYMERASE III SUBUNIT ALPHA"/>
    <property type="match status" value="1"/>
</dbReference>
<dbReference type="SMART" id="SM00481">
    <property type="entry name" value="POLIIIAc"/>
    <property type="match status" value="1"/>
</dbReference>
<dbReference type="InterPro" id="IPR003141">
    <property type="entry name" value="Pol/His_phosphatase_N"/>
</dbReference>
<feature type="domain" description="Polymerase/histidinol phosphatase N-terminal" evidence="12">
    <location>
        <begin position="4"/>
        <end position="71"/>
    </location>
</feature>
<evidence type="ECO:0000256" key="3">
    <source>
        <dbReference type="ARBA" id="ARBA00012417"/>
    </source>
</evidence>
<evidence type="ECO:0000256" key="9">
    <source>
        <dbReference type="ARBA" id="ARBA00025611"/>
    </source>
</evidence>
<dbReference type="eggNOG" id="COG0587">
    <property type="taxonomic scope" value="Bacteria"/>
</dbReference>
<dbReference type="Pfam" id="PF07733">
    <property type="entry name" value="DNA_pol3_alpha"/>
    <property type="match status" value="1"/>
</dbReference>
<dbReference type="GO" id="GO:0005737">
    <property type="term" value="C:cytoplasm"/>
    <property type="evidence" value="ECO:0007669"/>
    <property type="project" value="UniProtKB-SubCell"/>
</dbReference>
<dbReference type="Pfam" id="PF02811">
    <property type="entry name" value="PHP"/>
    <property type="match status" value="1"/>
</dbReference>
<dbReference type="InterPro" id="IPR016195">
    <property type="entry name" value="Pol/histidinol_Pase-like"/>
</dbReference>